<protein>
    <submittedName>
        <fullName evidence="2">Uncharacterized protein</fullName>
    </submittedName>
</protein>
<dbReference type="PANTHER" id="PTHR35762:SF5">
    <property type="entry name" value="DUF4408 DOMAIN-CONTAINING PROTEIN"/>
    <property type="match status" value="1"/>
</dbReference>
<dbReference type="AlphaFoldDB" id="A0AAV1RHP0"/>
<dbReference type="PANTHER" id="PTHR35762">
    <property type="entry name" value="TRANSMEMBRANE PROTEIN"/>
    <property type="match status" value="1"/>
</dbReference>
<dbReference type="EMBL" id="CAWUPB010000994">
    <property type="protein sequence ID" value="CAK7336124.1"/>
    <property type="molecule type" value="Genomic_DNA"/>
</dbReference>
<comment type="caution">
    <text evidence="2">The sequence shown here is derived from an EMBL/GenBank/DDBJ whole genome shotgun (WGS) entry which is preliminary data.</text>
</comment>
<name>A0AAV1RHP0_9ROSI</name>
<dbReference type="Proteomes" id="UP001314170">
    <property type="component" value="Unassembled WGS sequence"/>
</dbReference>
<accession>A0AAV1RHP0</accession>
<keyword evidence="3" id="KW-1185">Reference proteome</keyword>
<evidence type="ECO:0000313" key="3">
    <source>
        <dbReference type="Proteomes" id="UP001314170"/>
    </source>
</evidence>
<reference evidence="2 3" key="1">
    <citation type="submission" date="2024-01" db="EMBL/GenBank/DDBJ databases">
        <authorList>
            <person name="Waweru B."/>
        </authorList>
    </citation>
    <scope>NUCLEOTIDE SEQUENCE [LARGE SCALE GENOMIC DNA]</scope>
</reference>
<feature type="region of interest" description="Disordered" evidence="1">
    <location>
        <begin position="92"/>
        <end position="119"/>
    </location>
</feature>
<feature type="region of interest" description="Disordered" evidence="1">
    <location>
        <begin position="1"/>
        <end position="21"/>
    </location>
</feature>
<evidence type="ECO:0000313" key="2">
    <source>
        <dbReference type="EMBL" id="CAK7336124.1"/>
    </source>
</evidence>
<evidence type="ECO:0000256" key="1">
    <source>
        <dbReference type="SAM" id="MobiDB-lite"/>
    </source>
</evidence>
<proteinExistence type="predicted"/>
<gene>
    <name evidence="2" type="ORF">DCAF_LOCUS11130</name>
</gene>
<sequence>MDSISKAKKLQAMRKSKLVGSQQSPVGEIYYEYVERSKSLRGVSTHQDKAEENKPELSTWVEQETNIQDKEVVLREEDNEVTELTDKGDKEVHEEVRVEEYQPDEKEINEEEESGLPPEELNRRVEEFIARISKPETQLSTTYNDQLVVRHGKRSAVSVVSLGGGFEMSRVILLFKQARLCYFKWNSFGFWEYFLGQPASIVTLTPAWLIFLP</sequence>
<feature type="compositionally biased region" description="Basic and acidic residues" evidence="1">
    <location>
        <begin position="92"/>
        <end position="106"/>
    </location>
</feature>
<feature type="compositionally biased region" description="Basic residues" evidence="1">
    <location>
        <begin position="1"/>
        <end position="17"/>
    </location>
</feature>
<organism evidence="2 3">
    <name type="scientific">Dovyalis caffra</name>
    <dbReference type="NCBI Taxonomy" id="77055"/>
    <lineage>
        <taxon>Eukaryota</taxon>
        <taxon>Viridiplantae</taxon>
        <taxon>Streptophyta</taxon>
        <taxon>Embryophyta</taxon>
        <taxon>Tracheophyta</taxon>
        <taxon>Spermatophyta</taxon>
        <taxon>Magnoliopsida</taxon>
        <taxon>eudicotyledons</taxon>
        <taxon>Gunneridae</taxon>
        <taxon>Pentapetalae</taxon>
        <taxon>rosids</taxon>
        <taxon>fabids</taxon>
        <taxon>Malpighiales</taxon>
        <taxon>Salicaceae</taxon>
        <taxon>Flacourtieae</taxon>
        <taxon>Dovyalis</taxon>
    </lineage>
</organism>